<dbReference type="PROSITE" id="PS51375">
    <property type="entry name" value="PPR"/>
    <property type="match status" value="1"/>
</dbReference>
<evidence type="ECO:0000313" key="4">
    <source>
        <dbReference type="Proteomes" id="UP000238479"/>
    </source>
</evidence>
<name>A0A2P6QP79_ROSCH</name>
<dbReference type="InterPro" id="IPR011990">
    <property type="entry name" value="TPR-like_helical_dom_sf"/>
</dbReference>
<dbReference type="Pfam" id="PF01535">
    <property type="entry name" value="PPR"/>
    <property type="match status" value="3"/>
</dbReference>
<reference evidence="3 4" key="1">
    <citation type="journal article" date="2018" name="Nat. Genet.">
        <title>The Rosa genome provides new insights in the design of modern roses.</title>
        <authorList>
            <person name="Bendahmane M."/>
        </authorList>
    </citation>
    <scope>NUCLEOTIDE SEQUENCE [LARGE SCALE GENOMIC DNA]</scope>
    <source>
        <strain evidence="4">cv. Old Blush</strain>
    </source>
</reference>
<protein>
    <submittedName>
        <fullName evidence="3">Putative pentatricopeptide</fullName>
    </submittedName>
</protein>
<organism evidence="3 4">
    <name type="scientific">Rosa chinensis</name>
    <name type="common">China rose</name>
    <dbReference type="NCBI Taxonomy" id="74649"/>
    <lineage>
        <taxon>Eukaryota</taxon>
        <taxon>Viridiplantae</taxon>
        <taxon>Streptophyta</taxon>
        <taxon>Embryophyta</taxon>
        <taxon>Tracheophyta</taxon>
        <taxon>Spermatophyta</taxon>
        <taxon>Magnoliopsida</taxon>
        <taxon>eudicotyledons</taxon>
        <taxon>Gunneridae</taxon>
        <taxon>Pentapetalae</taxon>
        <taxon>rosids</taxon>
        <taxon>fabids</taxon>
        <taxon>Rosales</taxon>
        <taxon>Rosaceae</taxon>
        <taxon>Rosoideae</taxon>
        <taxon>Rosoideae incertae sedis</taxon>
        <taxon>Rosa</taxon>
    </lineage>
</organism>
<evidence type="ECO:0000256" key="1">
    <source>
        <dbReference type="ARBA" id="ARBA00022737"/>
    </source>
</evidence>
<dbReference type="InterPro" id="IPR046960">
    <property type="entry name" value="PPR_At4g14850-like_plant"/>
</dbReference>
<sequence length="123" mass="14005">MDEMLQQGLRPDKVMCHVSFCQLSDSLSGKCSHGYVLRNGLEGWDTICNAMIDMYMKCSQPEMACIIFDNMSNKTVLSRNSLISGFIRSGDVKSVWKMFNEMRKSDLVSWNTMIGALVQESRF</sequence>
<dbReference type="GO" id="GO:0009451">
    <property type="term" value="P:RNA modification"/>
    <property type="evidence" value="ECO:0007669"/>
    <property type="project" value="InterPro"/>
</dbReference>
<dbReference type="GO" id="GO:0003723">
    <property type="term" value="F:RNA binding"/>
    <property type="evidence" value="ECO:0007669"/>
    <property type="project" value="InterPro"/>
</dbReference>
<dbReference type="STRING" id="74649.A0A2P6QP79"/>
<dbReference type="Gene3D" id="1.25.40.10">
    <property type="entry name" value="Tetratricopeptide repeat domain"/>
    <property type="match status" value="1"/>
</dbReference>
<dbReference type="NCBIfam" id="TIGR00756">
    <property type="entry name" value="PPR"/>
    <property type="match status" value="1"/>
</dbReference>
<dbReference type="PANTHER" id="PTHR47926:SF347">
    <property type="entry name" value="PENTATRICOPEPTIDE REPEAT-CONTAINING PROTEIN"/>
    <property type="match status" value="1"/>
</dbReference>
<dbReference type="InterPro" id="IPR002885">
    <property type="entry name" value="PPR_rpt"/>
</dbReference>
<dbReference type="PANTHER" id="PTHR47926">
    <property type="entry name" value="PENTATRICOPEPTIDE REPEAT-CONTAINING PROTEIN"/>
    <property type="match status" value="1"/>
</dbReference>
<comment type="caution">
    <text evidence="3">The sequence shown here is derived from an EMBL/GenBank/DDBJ whole genome shotgun (WGS) entry which is preliminary data.</text>
</comment>
<dbReference type="Proteomes" id="UP000238479">
    <property type="component" value="Chromosome 4"/>
</dbReference>
<dbReference type="EMBL" id="PDCK01000042">
    <property type="protein sequence ID" value="PRQ36001.1"/>
    <property type="molecule type" value="Genomic_DNA"/>
</dbReference>
<accession>A0A2P6QP79</accession>
<keyword evidence="4" id="KW-1185">Reference proteome</keyword>
<gene>
    <name evidence="3" type="ORF">RchiOBHm_Chr4g0386661</name>
</gene>
<dbReference type="AlphaFoldDB" id="A0A2P6QP79"/>
<dbReference type="OMA" id="NGYAIRG"/>
<proteinExistence type="predicted"/>
<feature type="repeat" description="PPR" evidence="2">
    <location>
        <begin position="75"/>
        <end position="109"/>
    </location>
</feature>
<evidence type="ECO:0000256" key="2">
    <source>
        <dbReference type="PROSITE-ProRule" id="PRU00708"/>
    </source>
</evidence>
<keyword evidence="1" id="KW-0677">Repeat</keyword>
<dbReference type="Gramene" id="PRQ36001">
    <property type="protein sequence ID" value="PRQ36001"/>
    <property type="gene ID" value="RchiOBHm_Chr4g0386661"/>
</dbReference>
<evidence type="ECO:0000313" key="3">
    <source>
        <dbReference type="EMBL" id="PRQ36001.1"/>
    </source>
</evidence>